<dbReference type="Pfam" id="PF11666">
    <property type="entry name" value="DUF2933"/>
    <property type="match status" value="1"/>
</dbReference>
<keyword evidence="2" id="KW-0472">Membrane</keyword>
<dbReference type="EMBL" id="SNYM01000022">
    <property type="protein sequence ID" value="TDQ44962.1"/>
    <property type="molecule type" value="Genomic_DNA"/>
</dbReference>
<name>A0A4R6UFF7_9GAMM</name>
<keyword evidence="2" id="KW-0812">Transmembrane</keyword>
<evidence type="ECO:0000313" key="4">
    <source>
        <dbReference type="Proteomes" id="UP000295375"/>
    </source>
</evidence>
<reference evidence="3 4" key="1">
    <citation type="submission" date="2019-03" db="EMBL/GenBank/DDBJ databases">
        <title>Genomic Encyclopedia of Type Strains, Phase IV (KMG-IV): sequencing the most valuable type-strain genomes for metagenomic binning, comparative biology and taxonomic classification.</title>
        <authorList>
            <person name="Goeker M."/>
        </authorList>
    </citation>
    <scope>NUCLEOTIDE SEQUENCE [LARGE SCALE GENOMIC DNA]</scope>
    <source>
        <strain evidence="3 4">DSM 103792</strain>
    </source>
</reference>
<organism evidence="3 4">
    <name type="scientific">Permianibacter aggregans</name>
    <dbReference type="NCBI Taxonomy" id="1510150"/>
    <lineage>
        <taxon>Bacteria</taxon>
        <taxon>Pseudomonadati</taxon>
        <taxon>Pseudomonadota</taxon>
        <taxon>Gammaproteobacteria</taxon>
        <taxon>Pseudomonadales</taxon>
        <taxon>Pseudomonadaceae</taxon>
        <taxon>Permianibacter</taxon>
    </lineage>
</organism>
<dbReference type="Proteomes" id="UP000295375">
    <property type="component" value="Unassembled WGS sequence"/>
</dbReference>
<accession>A0A4R6UFF7</accession>
<feature type="transmembrane region" description="Helical" evidence="2">
    <location>
        <begin position="12"/>
        <end position="30"/>
    </location>
</feature>
<feature type="compositionally biased region" description="Basic and acidic residues" evidence="1">
    <location>
        <begin position="65"/>
        <end position="81"/>
    </location>
</feature>
<evidence type="ECO:0000313" key="3">
    <source>
        <dbReference type="EMBL" id="TDQ44962.1"/>
    </source>
</evidence>
<proteinExistence type="predicted"/>
<gene>
    <name evidence="3" type="ORF">EV696_12218</name>
</gene>
<protein>
    <submittedName>
        <fullName evidence="3">DUF2933 family protein</fullName>
    </submittedName>
</protein>
<evidence type="ECO:0000256" key="1">
    <source>
        <dbReference type="SAM" id="MobiDB-lite"/>
    </source>
</evidence>
<evidence type="ECO:0000256" key="2">
    <source>
        <dbReference type="SAM" id="Phobius"/>
    </source>
</evidence>
<feature type="transmembrane region" description="Helical" evidence="2">
    <location>
        <begin position="36"/>
        <end position="55"/>
    </location>
</feature>
<keyword evidence="2" id="KW-1133">Transmembrane helix</keyword>
<dbReference type="AlphaFoldDB" id="A0A4R6UFF7"/>
<feature type="region of interest" description="Disordered" evidence="1">
    <location>
        <begin position="59"/>
        <end position="81"/>
    </location>
</feature>
<dbReference type="RefSeq" id="WP_133592951.1">
    <property type="nucleotide sequence ID" value="NZ_CP037953.1"/>
</dbReference>
<comment type="caution">
    <text evidence="3">The sequence shown here is derived from an EMBL/GenBank/DDBJ whole genome shotgun (WGS) entry which is preliminary data.</text>
</comment>
<sequence>MKHAEPSFWRTPSGWIALVLIAFAVYFLLMEHREHVFAFLPFAIILLCPVMHIFMHRGHGHHHNHDGSAKSAQHKESHHDH</sequence>
<keyword evidence="4" id="KW-1185">Reference proteome</keyword>
<dbReference type="InterPro" id="IPR021682">
    <property type="entry name" value="DUF2933"/>
</dbReference>
<dbReference type="OrthoDB" id="5298481at2"/>